<evidence type="ECO:0000256" key="6">
    <source>
        <dbReference type="SAM" id="Phobius"/>
    </source>
</evidence>
<feature type="transmembrane region" description="Helical" evidence="6">
    <location>
        <begin position="31"/>
        <end position="50"/>
    </location>
</feature>
<reference evidence="7" key="1">
    <citation type="submission" date="2018-05" db="EMBL/GenBank/DDBJ databases">
        <authorList>
            <person name="Lanie J.A."/>
            <person name="Ng W.-L."/>
            <person name="Kazmierczak K.M."/>
            <person name="Andrzejewski T.M."/>
            <person name="Davidsen T.M."/>
            <person name="Wayne K.J."/>
            <person name="Tettelin H."/>
            <person name="Glass J.I."/>
            <person name="Rusch D."/>
            <person name="Podicherti R."/>
            <person name="Tsui H.-C.T."/>
            <person name="Winkler M.E."/>
        </authorList>
    </citation>
    <scope>NUCLEOTIDE SEQUENCE</scope>
</reference>
<dbReference type="InterPro" id="IPR050833">
    <property type="entry name" value="Poly_Biosynth_Transport"/>
</dbReference>
<feature type="transmembrane region" description="Helical" evidence="6">
    <location>
        <begin position="164"/>
        <end position="184"/>
    </location>
</feature>
<gene>
    <name evidence="7" type="ORF">METZ01_LOCUS457735</name>
</gene>
<proteinExistence type="predicted"/>
<dbReference type="EMBL" id="UINC01190628">
    <property type="protein sequence ID" value="SVE04881.1"/>
    <property type="molecule type" value="Genomic_DNA"/>
</dbReference>
<organism evidence="7">
    <name type="scientific">marine metagenome</name>
    <dbReference type="NCBI Taxonomy" id="408172"/>
    <lineage>
        <taxon>unclassified sequences</taxon>
        <taxon>metagenomes</taxon>
        <taxon>ecological metagenomes</taxon>
    </lineage>
</organism>
<name>A0A383AB67_9ZZZZ</name>
<evidence type="ECO:0000256" key="5">
    <source>
        <dbReference type="ARBA" id="ARBA00023136"/>
    </source>
</evidence>
<dbReference type="PANTHER" id="PTHR30250:SF11">
    <property type="entry name" value="O-ANTIGEN TRANSPORTER-RELATED"/>
    <property type="match status" value="1"/>
</dbReference>
<evidence type="ECO:0000256" key="2">
    <source>
        <dbReference type="ARBA" id="ARBA00022475"/>
    </source>
</evidence>
<keyword evidence="4 6" id="KW-1133">Transmembrane helix</keyword>
<feature type="transmembrane region" description="Helical" evidence="6">
    <location>
        <begin position="92"/>
        <end position="114"/>
    </location>
</feature>
<accession>A0A383AB67</accession>
<dbReference type="PANTHER" id="PTHR30250">
    <property type="entry name" value="PST FAMILY PREDICTED COLANIC ACID TRANSPORTER"/>
    <property type="match status" value="1"/>
</dbReference>
<evidence type="ECO:0008006" key="8">
    <source>
        <dbReference type="Google" id="ProtNLM"/>
    </source>
</evidence>
<feature type="transmembrane region" description="Helical" evidence="6">
    <location>
        <begin position="134"/>
        <end position="152"/>
    </location>
</feature>
<keyword evidence="2" id="KW-1003">Cell membrane</keyword>
<feature type="non-terminal residue" evidence="7">
    <location>
        <position position="252"/>
    </location>
</feature>
<evidence type="ECO:0000256" key="4">
    <source>
        <dbReference type="ARBA" id="ARBA00022989"/>
    </source>
</evidence>
<protein>
    <recommendedName>
        <fullName evidence="8">Polysaccharide biosynthesis protein C-terminal domain-containing protein</fullName>
    </recommendedName>
</protein>
<comment type="subcellular location">
    <subcellularLocation>
        <location evidence="1">Cell membrane</location>
        <topology evidence="1">Multi-pass membrane protein</topology>
    </subcellularLocation>
</comment>
<dbReference type="AlphaFoldDB" id="A0A383AB67"/>
<evidence type="ECO:0000313" key="7">
    <source>
        <dbReference type="EMBL" id="SVE04881.1"/>
    </source>
</evidence>
<dbReference type="GO" id="GO:0005886">
    <property type="term" value="C:plasma membrane"/>
    <property type="evidence" value="ECO:0007669"/>
    <property type="project" value="UniProtKB-SubCell"/>
</dbReference>
<dbReference type="InterPro" id="IPR002797">
    <property type="entry name" value="Polysacc_synth"/>
</dbReference>
<evidence type="ECO:0000256" key="3">
    <source>
        <dbReference type="ARBA" id="ARBA00022692"/>
    </source>
</evidence>
<keyword evidence="5 6" id="KW-0472">Membrane</keyword>
<feature type="transmembrane region" description="Helical" evidence="6">
    <location>
        <begin position="190"/>
        <end position="210"/>
    </location>
</feature>
<sequence length="252" mass="28008">NAINDTFMKHPQKIAKEAIISFLSMGLGSGFRYIFVLILARWVGPTYLGIYSLGNAIMRFAEVIGKAGLDNGVIKYVSENFGKDLLNKGKEIIFSAIKMSLILSVCSSIILIIISDWLAHDFFAGGQLLKRVLIYNACALPFSVTMIIIASATQSFKLLKYKSFVINIFVPIISLLTILMGLQISNEVAISIPILFSSIFGCVLIAFFLMKLVKIKMSHLDKINLIDITRSKFSVDLLRFSYPLMFVTIIGT</sequence>
<evidence type="ECO:0000256" key="1">
    <source>
        <dbReference type="ARBA" id="ARBA00004651"/>
    </source>
</evidence>
<keyword evidence="3 6" id="KW-0812">Transmembrane</keyword>
<feature type="non-terminal residue" evidence="7">
    <location>
        <position position="1"/>
    </location>
</feature>
<dbReference type="Pfam" id="PF01943">
    <property type="entry name" value="Polysacc_synt"/>
    <property type="match status" value="1"/>
</dbReference>